<dbReference type="EMBL" id="LAZR01001030">
    <property type="protein sequence ID" value="KKN52173.1"/>
    <property type="molecule type" value="Genomic_DNA"/>
</dbReference>
<comment type="caution">
    <text evidence="1">The sequence shown here is derived from an EMBL/GenBank/DDBJ whole genome shotgun (WGS) entry which is preliminary data.</text>
</comment>
<reference evidence="1" key="1">
    <citation type="journal article" date="2015" name="Nature">
        <title>Complex archaea that bridge the gap between prokaryotes and eukaryotes.</title>
        <authorList>
            <person name="Spang A."/>
            <person name="Saw J.H."/>
            <person name="Jorgensen S.L."/>
            <person name="Zaremba-Niedzwiedzka K."/>
            <person name="Martijn J."/>
            <person name="Lind A.E."/>
            <person name="van Eijk R."/>
            <person name="Schleper C."/>
            <person name="Guy L."/>
            <person name="Ettema T.J."/>
        </authorList>
    </citation>
    <scope>NUCLEOTIDE SEQUENCE</scope>
</reference>
<sequence length="54" mass="6277">MKIDSINIKVIENGYLVDIATDAKNPEDRWDTNDENFYCETWAEVIAKVTENQI</sequence>
<gene>
    <name evidence="1" type="ORF">LCGC14_0615230</name>
</gene>
<proteinExistence type="predicted"/>
<name>A0A0F9UEX3_9ZZZZ</name>
<dbReference type="AlphaFoldDB" id="A0A0F9UEX3"/>
<protein>
    <submittedName>
        <fullName evidence="1">Uncharacterized protein</fullName>
    </submittedName>
</protein>
<organism evidence="1">
    <name type="scientific">marine sediment metagenome</name>
    <dbReference type="NCBI Taxonomy" id="412755"/>
    <lineage>
        <taxon>unclassified sequences</taxon>
        <taxon>metagenomes</taxon>
        <taxon>ecological metagenomes</taxon>
    </lineage>
</organism>
<evidence type="ECO:0000313" key="1">
    <source>
        <dbReference type="EMBL" id="KKN52173.1"/>
    </source>
</evidence>
<accession>A0A0F9UEX3</accession>